<reference evidence="2 3" key="1">
    <citation type="journal article" date="2019" name="Microbiol. Resour. Announc.">
        <title>High-quality draft genome sequence of Fusarium oxysporum f. sp. cubense strain 160527, a causal agent of Panama disease.</title>
        <authorList>
            <person name="Asai S."/>
            <person name="Ayukawa Y."/>
            <person name="Gan P."/>
            <person name="Masuda S."/>
            <person name="Komatsu K."/>
            <person name="Shirasu K."/>
            <person name="Arie T."/>
        </authorList>
    </citation>
    <scope>NUCLEOTIDE SEQUENCE [LARGE SCALE GENOMIC DNA]</scope>
    <source>
        <strain evidence="2 3">160527</strain>
    </source>
</reference>
<feature type="region of interest" description="Disordered" evidence="1">
    <location>
        <begin position="28"/>
        <end position="57"/>
    </location>
</feature>
<sequence length="183" mass="20249">MPTISSACSADLATTLTSSKWPSLISASCGSSPHGSSQDQAIDLDTWRPRPSVRDSKSFTPDIKLEEIPPNVDEHAPPDAQGRYLIKDEEGNFPCTQVIANTILNEWRRQNGRAEVILSYLAGANEPAHKFRFLGDEHPPEAGPSNFKVDDLPPLIGRSCFSLGTRWKFLNLEGRTYWQPSDP</sequence>
<protein>
    <submittedName>
        <fullName evidence="2">Uncharacterized protein</fullName>
    </submittedName>
</protein>
<organism evidence="2 3">
    <name type="scientific">Fusarium oxysporum f. sp. cubense</name>
    <dbReference type="NCBI Taxonomy" id="61366"/>
    <lineage>
        <taxon>Eukaryota</taxon>
        <taxon>Fungi</taxon>
        <taxon>Dikarya</taxon>
        <taxon>Ascomycota</taxon>
        <taxon>Pezizomycotina</taxon>
        <taxon>Sordariomycetes</taxon>
        <taxon>Hypocreomycetidae</taxon>
        <taxon>Hypocreales</taxon>
        <taxon>Nectriaceae</taxon>
        <taxon>Fusarium</taxon>
        <taxon>Fusarium oxysporum species complex</taxon>
    </lineage>
</organism>
<dbReference type="AlphaFoldDB" id="A0A559LNQ1"/>
<evidence type="ECO:0000256" key="1">
    <source>
        <dbReference type="SAM" id="MobiDB-lite"/>
    </source>
</evidence>
<accession>A0A559LNQ1</accession>
<evidence type="ECO:0000313" key="3">
    <source>
        <dbReference type="Proteomes" id="UP000320707"/>
    </source>
</evidence>
<feature type="compositionally biased region" description="Basic and acidic residues" evidence="1">
    <location>
        <begin position="45"/>
        <end position="57"/>
    </location>
</feature>
<dbReference type="EMBL" id="SRMI01000002">
    <property type="protein sequence ID" value="TVY76525.1"/>
    <property type="molecule type" value="Genomic_DNA"/>
</dbReference>
<feature type="compositionally biased region" description="Low complexity" evidence="1">
    <location>
        <begin position="28"/>
        <end position="37"/>
    </location>
</feature>
<gene>
    <name evidence="2" type="ORF">Focb16_v006867</name>
</gene>
<comment type="caution">
    <text evidence="2">The sequence shown here is derived from an EMBL/GenBank/DDBJ whole genome shotgun (WGS) entry which is preliminary data.</text>
</comment>
<dbReference type="Proteomes" id="UP000320707">
    <property type="component" value="Unassembled WGS sequence"/>
</dbReference>
<evidence type="ECO:0000313" key="2">
    <source>
        <dbReference type="EMBL" id="TVY76525.1"/>
    </source>
</evidence>
<name>A0A559LNQ1_FUSOC</name>
<proteinExistence type="predicted"/>